<sequence>MSELENLQGNWIQTRFEENGVIDPPDAHGGNGAITTIKDDTFAVNLPNGELLLAGHFILDPSTTPRSITWIDSMGDDAGKLLPASYVLEGDSFVFIAGDEGMPRPVEFVTSPGLTLRGFVRCHAG</sequence>
<gene>
    <name evidence="1" type="ORF">BJI69_04085</name>
</gene>
<dbReference type="AlphaFoldDB" id="A0A0G9HDI6"/>
<name>A0A0G9HDI6_9GAMM</name>
<dbReference type="EMBL" id="CP017480">
    <property type="protein sequence ID" value="APG03164.1"/>
    <property type="molecule type" value="Genomic_DNA"/>
</dbReference>
<dbReference type="PATRIC" id="fig|1440763.5.peg.1200"/>
<dbReference type="RefSeq" id="WP_046967046.1">
    <property type="nucleotide sequence ID" value="NZ_CP017480.1"/>
</dbReference>
<dbReference type="OrthoDB" id="8448907at2"/>
<dbReference type="NCBIfam" id="TIGR03067">
    <property type="entry name" value="Planc_TIGR03067"/>
    <property type="match status" value="1"/>
</dbReference>
<proteinExistence type="predicted"/>
<accession>A0A0G9HDI6</accession>
<dbReference type="STRING" id="1440763.BJI69_04085"/>
<dbReference type="Proteomes" id="UP000182987">
    <property type="component" value="Chromosome"/>
</dbReference>
<evidence type="ECO:0000313" key="1">
    <source>
        <dbReference type="EMBL" id="APG03164.1"/>
    </source>
</evidence>
<keyword evidence="2" id="KW-1185">Reference proteome</keyword>
<organism evidence="1 2">
    <name type="scientific">Luteibacter rhizovicinus DSM 16549</name>
    <dbReference type="NCBI Taxonomy" id="1440763"/>
    <lineage>
        <taxon>Bacteria</taxon>
        <taxon>Pseudomonadati</taxon>
        <taxon>Pseudomonadota</taxon>
        <taxon>Gammaproteobacteria</taxon>
        <taxon>Lysobacterales</taxon>
        <taxon>Rhodanobacteraceae</taxon>
        <taxon>Luteibacter</taxon>
    </lineage>
</organism>
<dbReference type="KEGG" id="lrz:BJI69_04085"/>
<protein>
    <submittedName>
        <fullName evidence="1">Uncharacterized protein</fullName>
    </submittedName>
</protein>
<evidence type="ECO:0000313" key="2">
    <source>
        <dbReference type="Proteomes" id="UP000182987"/>
    </source>
</evidence>
<reference evidence="2" key="1">
    <citation type="submission" date="2016-09" db="EMBL/GenBank/DDBJ databases">
        <authorList>
            <person name="Lysoe E."/>
        </authorList>
    </citation>
    <scope>NUCLEOTIDE SEQUENCE [LARGE SCALE GENOMIC DNA]</scope>
    <source>
        <strain evidence="2">LJ96T</strain>
    </source>
</reference>
<dbReference type="InterPro" id="IPR017504">
    <property type="entry name" value="CHP03067_Planctomycetes"/>
</dbReference>